<dbReference type="GO" id="GO:0016853">
    <property type="term" value="F:isomerase activity"/>
    <property type="evidence" value="ECO:0007669"/>
    <property type="project" value="TreeGrafter"/>
</dbReference>
<sequence>MSTQQASYVTVDVFTSERLAGNQLAVIKVDKDHDLSPETKQRIAREFNFSETVFLHHDDPAQAPRADIYTPVNEMDFAGHPVIGTGHVLFRQLLPGLPDSAGTTSCPQTLMTKAGPVAIRYKPENQTVSAQIPHNIHIHSKEIPSLTLAKTQTGLREASLQSGFPVVSIVKGVTYALVDFTKSPDLFAAVSSGPSPTVDLDDGWEGHTLVQDLAVRMIAIDLEDPACDSGTATLASFLALQDGRKNGRYSFNLDQGSEIKRQSYITVEVVLDERGAGVSTVALAGQAALAMSGNLYLPKS</sequence>
<dbReference type="OrthoDB" id="75169at2759"/>
<evidence type="ECO:0000256" key="1">
    <source>
        <dbReference type="PIRSR" id="PIRSR016184-1"/>
    </source>
</evidence>
<dbReference type="SUPFAM" id="SSF54506">
    <property type="entry name" value="Diaminopimelate epimerase-like"/>
    <property type="match status" value="1"/>
</dbReference>
<evidence type="ECO:0000313" key="3">
    <source>
        <dbReference type="Proteomes" id="UP001146351"/>
    </source>
</evidence>
<gene>
    <name evidence="2" type="ORF">N7492_005631</name>
</gene>
<dbReference type="PIRSF" id="PIRSF016184">
    <property type="entry name" value="PhzC_PhzF"/>
    <property type="match status" value="1"/>
</dbReference>
<dbReference type="Gene3D" id="3.10.310.10">
    <property type="entry name" value="Diaminopimelate Epimerase, Chain A, domain 1"/>
    <property type="match status" value="2"/>
</dbReference>
<organism evidence="2 3">
    <name type="scientific">Penicillium capsulatum</name>
    <dbReference type="NCBI Taxonomy" id="69766"/>
    <lineage>
        <taxon>Eukaryota</taxon>
        <taxon>Fungi</taxon>
        <taxon>Dikarya</taxon>
        <taxon>Ascomycota</taxon>
        <taxon>Pezizomycotina</taxon>
        <taxon>Eurotiomycetes</taxon>
        <taxon>Eurotiomycetidae</taxon>
        <taxon>Eurotiales</taxon>
        <taxon>Aspergillaceae</taxon>
        <taxon>Penicillium</taxon>
    </lineage>
</organism>
<reference evidence="2" key="1">
    <citation type="submission" date="2022-11" db="EMBL/GenBank/DDBJ databases">
        <authorList>
            <person name="Petersen C."/>
        </authorList>
    </citation>
    <scope>NUCLEOTIDE SEQUENCE</scope>
    <source>
        <strain evidence="2">IBT 21917</strain>
    </source>
</reference>
<name>A0A9W9IC87_9EURO</name>
<dbReference type="NCBIfam" id="TIGR00654">
    <property type="entry name" value="PhzF_family"/>
    <property type="match status" value="1"/>
</dbReference>
<keyword evidence="3" id="KW-1185">Reference proteome</keyword>
<dbReference type="EMBL" id="JAPQKO010000003">
    <property type="protein sequence ID" value="KAJ5173038.1"/>
    <property type="molecule type" value="Genomic_DNA"/>
</dbReference>
<dbReference type="PANTHER" id="PTHR13774:SF32">
    <property type="entry name" value="ANTISENSE-ENHANCING SEQUENCE 1"/>
    <property type="match status" value="1"/>
</dbReference>
<feature type="active site" evidence="1">
    <location>
        <position position="51"/>
    </location>
</feature>
<reference evidence="2" key="2">
    <citation type="journal article" date="2023" name="IMA Fungus">
        <title>Comparative genomic study of the Penicillium genus elucidates a diverse pangenome and 15 lateral gene transfer events.</title>
        <authorList>
            <person name="Petersen C."/>
            <person name="Sorensen T."/>
            <person name="Nielsen M.R."/>
            <person name="Sondergaard T.E."/>
            <person name="Sorensen J.L."/>
            <person name="Fitzpatrick D.A."/>
            <person name="Frisvad J.C."/>
            <person name="Nielsen K.L."/>
        </authorList>
    </citation>
    <scope>NUCLEOTIDE SEQUENCE</scope>
    <source>
        <strain evidence="2">IBT 21917</strain>
    </source>
</reference>
<dbReference type="GO" id="GO:0005737">
    <property type="term" value="C:cytoplasm"/>
    <property type="evidence" value="ECO:0007669"/>
    <property type="project" value="TreeGrafter"/>
</dbReference>
<accession>A0A9W9IC87</accession>
<dbReference type="InterPro" id="IPR003719">
    <property type="entry name" value="Phenazine_PhzF-like"/>
</dbReference>
<comment type="caution">
    <text evidence="2">The sequence shown here is derived from an EMBL/GenBank/DDBJ whole genome shotgun (WGS) entry which is preliminary data.</text>
</comment>
<dbReference type="Pfam" id="PF02567">
    <property type="entry name" value="PhzC-PhzF"/>
    <property type="match status" value="1"/>
</dbReference>
<dbReference type="PANTHER" id="PTHR13774">
    <property type="entry name" value="PHENAZINE BIOSYNTHESIS PROTEIN"/>
    <property type="match status" value="1"/>
</dbReference>
<dbReference type="AlphaFoldDB" id="A0A9W9IC87"/>
<protein>
    <submittedName>
        <fullName evidence="2">Phenazine biosynthesis-like protein</fullName>
    </submittedName>
</protein>
<proteinExistence type="predicted"/>
<dbReference type="Proteomes" id="UP001146351">
    <property type="component" value="Unassembled WGS sequence"/>
</dbReference>
<evidence type="ECO:0000313" key="2">
    <source>
        <dbReference type="EMBL" id="KAJ5173038.1"/>
    </source>
</evidence>